<dbReference type="OrthoDB" id="1707406at2"/>
<evidence type="ECO:0000313" key="2">
    <source>
        <dbReference type="Proteomes" id="UP000287969"/>
    </source>
</evidence>
<sequence length="198" mass="22937">MDELLILLVLLMFLKGNKNDFNKTNLQDSFSLNISSTHKKIKILKKISPYFPPDMIPAINKSLFITEKIVKVYETVEFIKKEDNFYDIKVADVNNKNERINYILSTLKREVSYDDAKEIGNGMELILNIDKYKKLASVLKTFLSNPDGINNSNSLEKIIEVMLEGRDEKEKKKITQMVKMFELMQTLDTQKKGSSEDK</sequence>
<evidence type="ECO:0000313" key="1">
    <source>
        <dbReference type="EMBL" id="QAT62316.1"/>
    </source>
</evidence>
<dbReference type="EMBL" id="CP035282">
    <property type="protein sequence ID" value="QAT62316.1"/>
    <property type="molecule type" value="Genomic_DNA"/>
</dbReference>
<protein>
    <submittedName>
        <fullName evidence="1">Uncharacterized protein</fullName>
    </submittedName>
</protein>
<dbReference type="RefSeq" id="WP_114219309.1">
    <property type="nucleotide sequence ID" value="NZ_CP035282.1"/>
</dbReference>
<accession>A0A410QEC1</accession>
<organism evidence="1 2">
    <name type="scientific">Acidilutibacter cellobiosedens</name>
    <dbReference type="NCBI Taxonomy" id="2507161"/>
    <lineage>
        <taxon>Bacteria</taxon>
        <taxon>Bacillati</taxon>
        <taxon>Bacillota</taxon>
        <taxon>Tissierellia</taxon>
        <taxon>Tissierellales</taxon>
        <taxon>Acidilutibacteraceae</taxon>
        <taxon>Acidilutibacter</taxon>
    </lineage>
</organism>
<keyword evidence="2" id="KW-1185">Reference proteome</keyword>
<reference evidence="2" key="1">
    <citation type="submission" date="2019-01" db="EMBL/GenBank/DDBJ databases">
        <title>Draft genomes of a novel of Sporanaerobacter strains.</title>
        <authorList>
            <person name="Ma S."/>
        </authorList>
    </citation>
    <scope>NUCLEOTIDE SEQUENCE [LARGE SCALE GENOMIC DNA]</scope>
    <source>
        <strain evidence="2">NJN-17</strain>
    </source>
</reference>
<dbReference type="Proteomes" id="UP000287969">
    <property type="component" value="Chromosome"/>
</dbReference>
<proteinExistence type="predicted"/>
<dbReference type="KEGG" id="spoa:EQM13_12480"/>
<name>A0A410QEC1_9FIRM</name>
<dbReference type="AlphaFoldDB" id="A0A410QEC1"/>
<gene>
    <name evidence="1" type="ORF">EQM13_12480</name>
</gene>